<gene>
    <name evidence="3" type="ORF">EJB05_57515</name>
</gene>
<evidence type="ECO:0000313" key="4">
    <source>
        <dbReference type="Proteomes" id="UP000324897"/>
    </source>
</evidence>
<dbReference type="GO" id="GO:0016567">
    <property type="term" value="P:protein ubiquitination"/>
    <property type="evidence" value="ECO:0007669"/>
    <property type="project" value="InterPro"/>
</dbReference>
<dbReference type="InterPro" id="IPR045005">
    <property type="entry name" value="BPM1-6"/>
</dbReference>
<name>A0A5J9SEP7_9POAL</name>
<accession>A0A5J9SEP7</accession>
<dbReference type="PROSITE" id="PS50144">
    <property type="entry name" value="MATH"/>
    <property type="match status" value="1"/>
</dbReference>
<organism evidence="3 4">
    <name type="scientific">Eragrostis curvula</name>
    <name type="common">weeping love grass</name>
    <dbReference type="NCBI Taxonomy" id="38414"/>
    <lineage>
        <taxon>Eukaryota</taxon>
        <taxon>Viridiplantae</taxon>
        <taxon>Streptophyta</taxon>
        <taxon>Embryophyta</taxon>
        <taxon>Tracheophyta</taxon>
        <taxon>Spermatophyta</taxon>
        <taxon>Magnoliopsida</taxon>
        <taxon>Liliopsida</taxon>
        <taxon>Poales</taxon>
        <taxon>Poaceae</taxon>
        <taxon>PACMAD clade</taxon>
        <taxon>Chloridoideae</taxon>
        <taxon>Eragrostideae</taxon>
        <taxon>Eragrostidinae</taxon>
        <taxon>Eragrostis</taxon>
    </lineage>
</organism>
<dbReference type="CDD" id="cd00121">
    <property type="entry name" value="MATH"/>
    <property type="match status" value="1"/>
</dbReference>
<keyword evidence="4" id="KW-1185">Reference proteome</keyword>
<dbReference type="EMBL" id="RWGY01001052">
    <property type="protein sequence ID" value="TVT97246.1"/>
    <property type="molecule type" value="Genomic_DNA"/>
</dbReference>
<comment type="caution">
    <text evidence="3">The sequence shown here is derived from an EMBL/GenBank/DDBJ whole genome shotgun (WGS) entry which is preliminary data.</text>
</comment>
<feature type="domain" description="MATH" evidence="2">
    <location>
        <begin position="28"/>
        <end position="176"/>
    </location>
</feature>
<proteinExistence type="predicted"/>
<reference evidence="3 4" key="1">
    <citation type="journal article" date="2019" name="Sci. Rep.">
        <title>A high-quality genome of Eragrostis curvula grass provides insights into Poaceae evolution and supports new strategies to enhance forage quality.</title>
        <authorList>
            <person name="Carballo J."/>
            <person name="Santos B.A.C.M."/>
            <person name="Zappacosta D."/>
            <person name="Garbus I."/>
            <person name="Selva J.P."/>
            <person name="Gallo C.A."/>
            <person name="Diaz A."/>
            <person name="Albertini E."/>
            <person name="Caccamo M."/>
            <person name="Echenique V."/>
        </authorList>
    </citation>
    <scope>NUCLEOTIDE SEQUENCE [LARGE SCALE GENOMIC DNA]</scope>
    <source>
        <strain evidence="4">cv. Victoria</strain>
        <tissue evidence="3">Leaf</tissue>
    </source>
</reference>
<evidence type="ECO:0000256" key="1">
    <source>
        <dbReference type="SAM" id="MobiDB-lite"/>
    </source>
</evidence>
<dbReference type="PANTHER" id="PTHR26379:SF282">
    <property type="entry name" value="OS04G0433000 PROTEIN"/>
    <property type="match status" value="1"/>
</dbReference>
<evidence type="ECO:0000259" key="2">
    <source>
        <dbReference type="PROSITE" id="PS50144"/>
    </source>
</evidence>
<dbReference type="AlphaFoldDB" id="A0A5J9SEP7"/>
<feature type="non-terminal residue" evidence="3">
    <location>
        <position position="1"/>
    </location>
</feature>
<dbReference type="Proteomes" id="UP000324897">
    <property type="component" value="Unassembled WGS sequence"/>
</dbReference>
<evidence type="ECO:0000313" key="3">
    <source>
        <dbReference type="EMBL" id="TVT97246.1"/>
    </source>
</evidence>
<dbReference type="InterPro" id="IPR008974">
    <property type="entry name" value="TRAF-like"/>
</dbReference>
<dbReference type="Pfam" id="PF22486">
    <property type="entry name" value="MATH_2"/>
    <property type="match status" value="1"/>
</dbReference>
<sequence>MMASALFSAAGSGALSRAASGIVAKAARGFQVFRIDGYSLTGHLPGGECITSPPFAVGGRNWYMDLYPNGADGSRDDDSDAISVFLRLCGQNDKGRVRAQYKFSLLDAAGNAAYELPPSTATLQCLGRVLSQLSRYQWDESENPACGYDEFITKEELERRRDSLLKDDRLAVRCDVAVVQLEHLLNVAPKENYNHASRHDDGDWDYSDWEGAPETRRRRPQRPPLDDQEYVRRCLSKSQGRRG</sequence>
<dbReference type="InterPro" id="IPR002083">
    <property type="entry name" value="MATH/TRAF_dom"/>
</dbReference>
<dbReference type="PANTHER" id="PTHR26379">
    <property type="entry name" value="BTB/POZ AND MATH DOMAIN-CONTAINING PROTEIN 1"/>
    <property type="match status" value="1"/>
</dbReference>
<dbReference type="Gene3D" id="2.60.210.10">
    <property type="entry name" value="Apoptosis, Tumor Necrosis Factor Receptor Associated Protein 2, Chain A"/>
    <property type="match status" value="1"/>
</dbReference>
<feature type="region of interest" description="Disordered" evidence="1">
    <location>
        <begin position="193"/>
        <end position="243"/>
    </location>
</feature>
<protein>
    <recommendedName>
        <fullName evidence="2">MATH domain-containing protein</fullName>
    </recommendedName>
</protein>
<dbReference type="Gramene" id="TVT97246">
    <property type="protein sequence ID" value="TVT97246"/>
    <property type="gene ID" value="EJB05_57515"/>
</dbReference>
<dbReference type="SUPFAM" id="SSF49599">
    <property type="entry name" value="TRAF domain-like"/>
    <property type="match status" value="1"/>
</dbReference>